<dbReference type="Gene3D" id="2.160.20.10">
    <property type="entry name" value="Single-stranded right-handed beta-helix, Pectin lyase-like"/>
    <property type="match status" value="1"/>
</dbReference>
<evidence type="ECO:0000313" key="6">
    <source>
        <dbReference type="Proteomes" id="UP000634136"/>
    </source>
</evidence>
<organism evidence="5 6">
    <name type="scientific">Senna tora</name>
    <dbReference type="NCBI Taxonomy" id="362788"/>
    <lineage>
        <taxon>Eukaryota</taxon>
        <taxon>Viridiplantae</taxon>
        <taxon>Streptophyta</taxon>
        <taxon>Embryophyta</taxon>
        <taxon>Tracheophyta</taxon>
        <taxon>Spermatophyta</taxon>
        <taxon>Magnoliopsida</taxon>
        <taxon>eudicotyledons</taxon>
        <taxon>Gunneridae</taxon>
        <taxon>Pentapetalae</taxon>
        <taxon>rosids</taxon>
        <taxon>fabids</taxon>
        <taxon>Fabales</taxon>
        <taxon>Fabaceae</taxon>
        <taxon>Caesalpinioideae</taxon>
        <taxon>Cassia clade</taxon>
        <taxon>Senna</taxon>
    </lineage>
</organism>
<reference evidence="5" key="1">
    <citation type="submission" date="2020-09" db="EMBL/GenBank/DDBJ databases">
        <title>Genome-Enabled Discovery of Anthraquinone Biosynthesis in Senna tora.</title>
        <authorList>
            <person name="Kang S.-H."/>
            <person name="Pandey R.P."/>
            <person name="Lee C.-M."/>
            <person name="Sim J.-S."/>
            <person name="Jeong J.-T."/>
            <person name="Choi B.-S."/>
            <person name="Jung M."/>
            <person name="Ginzburg D."/>
            <person name="Zhao K."/>
            <person name="Won S.Y."/>
            <person name="Oh T.-J."/>
            <person name="Yu Y."/>
            <person name="Kim N.-H."/>
            <person name="Lee O.R."/>
            <person name="Lee T.-H."/>
            <person name="Bashyal P."/>
            <person name="Kim T.-S."/>
            <person name="Lee W.-H."/>
            <person name="Kawkins C."/>
            <person name="Kim C.-K."/>
            <person name="Kim J.S."/>
            <person name="Ahn B.O."/>
            <person name="Rhee S.Y."/>
            <person name="Sohng J.K."/>
        </authorList>
    </citation>
    <scope>NUCLEOTIDE SEQUENCE</scope>
    <source>
        <tissue evidence="5">Leaf</tissue>
    </source>
</reference>
<dbReference type="EMBL" id="JAAIUW010000012">
    <property type="protein sequence ID" value="KAF7807731.1"/>
    <property type="molecule type" value="Genomic_DNA"/>
</dbReference>
<dbReference type="SUPFAM" id="SSF51126">
    <property type="entry name" value="Pectin lyase-like"/>
    <property type="match status" value="1"/>
</dbReference>
<evidence type="ECO:0000256" key="1">
    <source>
        <dbReference type="ARBA" id="ARBA00004191"/>
    </source>
</evidence>
<accession>A0A834SQQ5</accession>
<dbReference type="InterPro" id="IPR011050">
    <property type="entry name" value="Pectin_lyase_fold/virulence"/>
</dbReference>
<evidence type="ECO:0000256" key="4">
    <source>
        <dbReference type="ARBA" id="ARBA00023316"/>
    </source>
</evidence>
<evidence type="ECO:0000256" key="3">
    <source>
        <dbReference type="ARBA" id="ARBA00022525"/>
    </source>
</evidence>
<evidence type="ECO:0000313" key="5">
    <source>
        <dbReference type="EMBL" id="KAF7807731.1"/>
    </source>
</evidence>
<keyword evidence="3" id="KW-0964">Secreted</keyword>
<dbReference type="InterPro" id="IPR012334">
    <property type="entry name" value="Pectin_lyas_fold"/>
</dbReference>
<comment type="caution">
    <text evidence="5">The sequence shown here is derived from an EMBL/GenBank/DDBJ whole genome shotgun (WGS) entry which is preliminary data.</text>
</comment>
<proteinExistence type="predicted"/>
<dbReference type="AlphaFoldDB" id="A0A834SQQ5"/>
<evidence type="ECO:0000256" key="2">
    <source>
        <dbReference type="ARBA" id="ARBA00022512"/>
    </source>
</evidence>
<protein>
    <submittedName>
        <fullName evidence="5">Polygalacturonase-like</fullName>
    </submittedName>
</protein>
<name>A0A834SQQ5_9FABA</name>
<keyword evidence="4" id="KW-0961">Cell wall biogenesis/degradation</keyword>
<gene>
    <name evidence="5" type="ORF">G2W53_039892</name>
</gene>
<dbReference type="GO" id="GO:0071555">
    <property type="term" value="P:cell wall organization"/>
    <property type="evidence" value="ECO:0007669"/>
    <property type="project" value="UniProtKB-KW"/>
</dbReference>
<comment type="subcellular location">
    <subcellularLocation>
        <location evidence="1">Secreted</location>
        <location evidence="1">Cell wall</location>
    </subcellularLocation>
</comment>
<keyword evidence="6" id="KW-1185">Reference proteome</keyword>
<dbReference type="Proteomes" id="UP000634136">
    <property type="component" value="Unassembled WGS sequence"/>
</dbReference>
<dbReference type="OrthoDB" id="850923at2759"/>
<sequence length="139" mass="15099">MRFPHSSVSVLEFTVASAAQVDGNQRRRDLAATGTNGEDSYVEAQHVIFDIRKYGASPNCDMTQALKNAWNDACASTNAAKILIPAGTYKLGQVDLRGTYKAPIEVQVDGIILAPANPDKLDGNAQWVKFGRPKCMETK</sequence>
<dbReference type="PANTHER" id="PTHR31375">
    <property type="match status" value="1"/>
</dbReference>
<keyword evidence="2" id="KW-0134">Cell wall</keyword>